<dbReference type="EMBL" id="RDQH01000343">
    <property type="protein sequence ID" value="RXH68094.1"/>
    <property type="molecule type" value="Genomic_DNA"/>
</dbReference>
<keyword evidence="3" id="KW-1185">Reference proteome</keyword>
<dbReference type="Proteomes" id="UP000290289">
    <property type="component" value="Chromosome 17"/>
</dbReference>
<sequence length="163" mass="18638">MGLSHVHCLTLESQCIEILSNSNYFAVDLNPFNNLKSLELHTCFNKNNIPGLACIFKSSPMLHTLILNIINDYKIVRRRKKSTGNPTLKPFLQNLKVVKIHGFLEYENEVSLTKFLLKHGKALEEMILCTGHCKAKYSLQRQKIRSQMMGFSWASSNAKIAFH</sequence>
<accession>A0A498HCT2</accession>
<evidence type="ECO:0000313" key="2">
    <source>
        <dbReference type="EMBL" id="RXH68094.1"/>
    </source>
</evidence>
<reference evidence="2 3" key="1">
    <citation type="submission" date="2018-10" db="EMBL/GenBank/DDBJ databases">
        <title>A high-quality apple genome assembly.</title>
        <authorList>
            <person name="Hu J."/>
        </authorList>
    </citation>
    <scope>NUCLEOTIDE SEQUENCE [LARGE SCALE GENOMIC DNA]</scope>
    <source>
        <strain evidence="3">cv. HFTH1</strain>
        <tissue evidence="2">Young leaf</tissue>
    </source>
</reference>
<gene>
    <name evidence="2" type="ORF">DVH24_028241</name>
</gene>
<dbReference type="Pfam" id="PF23622">
    <property type="entry name" value="LRR_At1g61320_AtMIF1"/>
    <property type="match status" value="1"/>
</dbReference>
<feature type="domain" description="FBD" evidence="1">
    <location>
        <begin position="89"/>
        <end position="163"/>
    </location>
</feature>
<proteinExistence type="predicted"/>
<dbReference type="SMART" id="SM00579">
    <property type="entry name" value="FBD"/>
    <property type="match status" value="1"/>
</dbReference>
<dbReference type="PANTHER" id="PTHR34145:SF28">
    <property type="entry name" value="F-BOX DOMAIN-CONTAINING PROTEIN"/>
    <property type="match status" value="1"/>
</dbReference>
<comment type="caution">
    <text evidence="2">The sequence shown here is derived from an EMBL/GenBank/DDBJ whole genome shotgun (WGS) entry which is preliminary data.</text>
</comment>
<dbReference type="InterPro" id="IPR006566">
    <property type="entry name" value="FBD"/>
</dbReference>
<protein>
    <recommendedName>
        <fullName evidence="1">FBD domain-containing protein</fullName>
    </recommendedName>
</protein>
<evidence type="ECO:0000313" key="3">
    <source>
        <dbReference type="Proteomes" id="UP000290289"/>
    </source>
</evidence>
<dbReference type="InterPro" id="IPR055357">
    <property type="entry name" value="LRR_At1g61320_AtMIF1"/>
</dbReference>
<evidence type="ECO:0000259" key="1">
    <source>
        <dbReference type="SMART" id="SM00579"/>
    </source>
</evidence>
<name>A0A498HCT2_MALDO</name>
<organism evidence="2 3">
    <name type="scientific">Malus domestica</name>
    <name type="common">Apple</name>
    <name type="synonym">Pyrus malus</name>
    <dbReference type="NCBI Taxonomy" id="3750"/>
    <lineage>
        <taxon>Eukaryota</taxon>
        <taxon>Viridiplantae</taxon>
        <taxon>Streptophyta</taxon>
        <taxon>Embryophyta</taxon>
        <taxon>Tracheophyta</taxon>
        <taxon>Spermatophyta</taxon>
        <taxon>Magnoliopsida</taxon>
        <taxon>eudicotyledons</taxon>
        <taxon>Gunneridae</taxon>
        <taxon>Pentapetalae</taxon>
        <taxon>rosids</taxon>
        <taxon>fabids</taxon>
        <taxon>Rosales</taxon>
        <taxon>Rosaceae</taxon>
        <taxon>Amygdaloideae</taxon>
        <taxon>Maleae</taxon>
        <taxon>Malus</taxon>
    </lineage>
</organism>
<dbReference type="AlphaFoldDB" id="A0A498HCT2"/>
<dbReference type="PANTHER" id="PTHR34145">
    <property type="entry name" value="OS02G0105600 PROTEIN"/>
    <property type="match status" value="1"/>
</dbReference>
<dbReference type="InterPro" id="IPR053772">
    <property type="entry name" value="At1g61320/At1g61330-like"/>
</dbReference>